<gene>
    <name evidence="1" type="ORF">SAMN04488483_0097</name>
</gene>
<name>A0ACD2TZ31_9PSED</name>
<protein>
    <submittedName>
        <fullName evidence="1">Uncharacterized protein</fullName>
    </submittedName>
</protein>
<reference evidence="1" key="1">
    <citation type="submission" date="2017-05" db="EMBL/GenBank/DDBJ databases">
        <authorList>
            <person name="Varghese N."/>
            <person name="Submissions S."/>
        </authorList>
    </citation>
    <scope>NUCLEOTIDE SEQUENCE</scope>
    <source>
        <strain evidence="1">LMG 28168</strain>
    </source>
</reference>
<dbReference type="Proteomes" id="UP001158048">
    <property type="component" value="Unassembled WGS sequence"/>
</dbReference>
<dbReference type="EMBL" id="FXUY01000001">
    <property type="protein sequence ID" value="SMQ22100.1"/>
    <property type="molecule type" value="Genomic_DNA"/>
</dbReference>
<evidence type="ECO:0000313" key="1">
    <source>
        <dbReference type="EMBL" id="SMQ22100.1"/>
    </source>
</evidence>
<proteinExistence type="predicted"/>
<evidence type="ECO:0000313" key="2">
    <source>
        <dbReference type="Proteomes" id="UP001158048"/>
    </source>
</evidence>
<keyword evidence="2" id="KW-1185">Reference proteome</keyword>
<organism evidence="1 2">
    <name type="scientific">Pseudomonas helmanticensis</name>
    <dbReference type="NCBI Taxonomy" id="1471381"/>
    <lineage>
        <taxon>Bacteria</taxon>
        <taxon>Pseudomonadati</taxon>
        <taxon>Pseudomonadota</taxon>
        <taxon>Gammaproteobacteria</taxon>
        <taxon>Pseudomonadales</taxon>
        <taxon>Pseudomonadaceae</taxon>
        <taxon>Pseudomonas</taxon>
    </lineage>
</organism>
<accession>A0ACD2TZ31</accession>
<comment type="caution">
    <text evidence="1">The sequence shown here is derived from an EMBL/GenBank/DDBJ whole genome shotgun (WGS) entry which is preliminary data.</text>
</comment>
<sequence length="303" mass="34018">MGLKGKHEMLSTKDAAKIFSSKGINDVAHGDFDFVLKVANAFGDALGDVFSVEDVFQECYRRLKSSYKFEYYIKNIIAEKILLGRYSMNTATLLNEFRVGESKADSVILNGISTCYEIKSEYDSLNRLELQLSSYLKIFDKVNVVTTEAHLGKVEKIAPESVGILRLGKNDVLTPIRPALLSSEPMDVDILMASLRRNEYLSLVYELCGQIPASTNTGIYDECRTLLRTVDSSKLRPAFCRIVKKSRKIDKGYVECLPKSLLVAGIEYRVPVANKAQLLQNLKIHFSKEALCTTPYSRRSVTN</sequence>